<accession>A0A8T3C5Y2</accession>
<dbReference type="Gene3D" id="3.40.50.300">
    <property type="entry name" value="P-loop containing nucleotide triphosphate hydrolases"/>
    <property type="match status" value="1"/>
</dbReference>
<dbReference type="OrthoDB" id="648683at2759"/>
<comment type="caution">
    <text evidence="1">The sequence shown here is derived from an EMBL/GenBank/DDBJ whole genome shotgun (WGS) entry which is preliminary data.</text>
</comment>
<gene>
    <name evidence="1" type="ORF">KFK09_004508</name>
</gene>
<evidence type="ECO:0000313" key="2">
    <source>
        <dbReference type="Proteomes" id="UP000829196"/>
    </source>
</evidence>
<dbReference type="AlphaFoldDB" id="A0A8T3C5Y2"/>
<dbReference type="SUPFAM" id="SSF52540">
    <property type="entry name" value="P-loop containing nucleoside triphosphate hydrolases"/>
    <property type="match status" value="1"/>
</dbReference>
<organism evidence="1 2">
    <name type="scientific">Dendrobium nobile</name>
    <name type="common">Orchid</name>
    <dbReference type="NCBI Taxonomy" id="94219"/>
    <lineage>
        <taxon>Eukaryota</taxon>
        <taxon>Viridiplantae</taxon>
        <taxon>Streptophyta</taxon>
        <taxon>Embryophyta</taxon>
        <taxon>Tracheophyta</taxon>
        <taxon>Spermatophyta</taxon>
        <taxon>Magnoliopsida</taxon>
        <taxon>Liliopsida</taxon>
        <taxon>Asparagales</taxon>
        <taxon>Orchidaceae</taxon>
        <taxon>Epidendroideae</taxon>
        <taxon>Malaxideae</taxon>
        <taxon>Dendrobiinae</taxon>
        <taxon>Dendrobium</taxon>
    </lineage>
</organism>
<name>A0A8T3C5Y2_DENNO</name>
<keyword evidence="2" id="KW-1185">Reference proteome</keyword>
<dbReference type="InterPro" id="IPR027417">
    <property type="entry name" value="P-loop_NTPase"/>
</dbReference>
<dbReference type="InterPro" id="IPR050747">
    <property type="entry name" value="Mitochondrial_chaperone_BCS1"/>
</dbReference>
<dbReference type="EMBL" id="JAGYWB010000004">
    <property type="protein sequence ID" value="KAI0525117.1"/>
    <property type="molecule type" value="Genomic_DNA"/>
</dbReference>
<protein>
    <submittedName>
        <fullName evidence="1">Uncharacterized protein</fullName>
    </submittedName>
</protein>
<sequence>MAKEIKAEDRRLKLYMNQNESWKAIDLQHPATFETLAMEADLKKTVLEDLTRFIQRKEYYRKIGKAWKRGYLLFGPPGTGNRP</sequence>
<dbReference type="Proteomes" id="UP000829196">
    <property type="component" value="Unassembled WGS sequence"/>
</dbReference>
<proteinExistence type="predicted"/>
<reference evidence="1" key="1">
    <citation type="journal article" date="2022" name="Front. Genet.">
        <title>Chromosome-Scale Assembly of the Dendrobium nobile Genome Provides Insights Into the Molecular Mechanism of the Biosynthesis of the Medicinal Active Ingredient of Dendrobium.</title>
        <authorList>
            <person name="Xu Q."/>
            <person name="Niu S.-C."/>
            <person name="Li K.-L."/>
            <person name="Zheng P.-J."/>
            <person name="Zhang X.-J."/>
            <person name="Jia Y."/>
            <person name="Liu Y."/>
            <person name="Niu Y.-X."/>
            <person name="Yu L.-H."/>
            <person name="Chen D.-F."/>
            <person name="Zhang G.-Q."/>
        </authorList>
    </citation>
    <scope>NUCLEOTIDE SEQUENCE</scope>
    <source>
        <tissue evidence="1">Leaf</tissue>
    </source>
</reference>
<evidence type="ECO:0000313" key="1">
    <source>
        <dbReference type="EMBL" id="KAI0525117.1"/>
    </source>
</evidence>
<dbReference type="PANTHER" id="PTHR23070">
    <property type="entry name" value="BCS1 AAA-TYPE ATPASE"/>
    <property type="match status" value="1"/>
</dbReference>